<keyword evidence="1" id="KW-1133">Transmembrane helix</keyword>
<feature type="transmembrane region" description="Helical" evidence="1">
    <location>
        <begin position="111"/>
        <end position="130"/>
    </location>
</feature>
<evidence type="ECO:0008006" key="4">
    <source>
        <dbReference type="Google" id="ProtNLM"/>
    </source>
</evidence>
<keyword evidence="3" id="KW-1185">Reference proteome</keyword>
<reference evidence="3" key="1">
    <citation type="journal article" date="2019" name="Int. J. Syst. Evol. Microbiol.">
        <title>The Global Catalogue of Microorganisms (GCM) 10K type strain sequencing project: providing services to taxonomists for standard genome sequencing and annotation.</title>
        <authorList>
            <consortium name="The Broad Institute Genomics Platform"/>
            <consortium name="The Broad Institute Genome Sequencing Center for Infectious Disease"/>
            <person name="Wu L."/>
            <person name="Ma J."/>
        </authorList>
    </citation>
    <scope>NUCLEOTIDE SEQUENCE [LARGE SCALE GENOMIC DNA]</scope>
    <source>
        <strain evidence="3">CCUG 67170</strain>
    </source>
</reference>
<accession>A0ABV8CVX6</accession>
<proteinExistence type="predicted"/>
<dbReference type="RefSeq" id="WP_380426702.1">
    <property type="nucleotide sequence ID" value="NZ_JBHRZV010000049.1"/>
</dbReference>
<dbReference type="Proteomes" id="UP001595807">
    <property type="component" value="Unassembled WGS sequence"/>
</dbReference>
<comment type="caution">
    <text evidence="2">The sequence shown here is derived from an EMBL/GenBank/DDBJ whole genome shotgun (WGS) entry which is preliminary data.</text>
</comment>
<dbReference type="EMBL" id="JBHRZV010000049">
    <property type="protein sequence ID" value="MFC3928291.1"/>
    <property type="molecule type" value="Genomic_DNA"/>
</dbReference>
<protein>
    <recommendedName>
        <fullName evidence="4">Amino acid transporter</fullName>
    </recommendedName>
</protein>
<sequence>MTLFSAIFTSVFKRRDVKILLAFMVLPILGPALSGVSESQLDLDIYGNFLSFMTSSLDLQFQLVLPALIMGFIVSSVFQEEIATGILFLYKDINRKRILKAKLQSLYLVYALYWLGTVVVSMLVYLVYVVPKAGFHFLPTDNLTQLVLQNISNICLNLILITLIAAVSIKKKTLMAVLLGVLFNCVALTAPLLNGFRYVFPNTYPRLLDKIPFPVALAMSLGISLLYLALAYVKAHQNFKKIEF</sequence>
<feature type="transmembrane region" description="Helical" evidence="1">
    <location>
        <begin position="63"/>
        <end position="90"/>
    </location>
</feature>
<feature type="transmembrane region" description="Helical" evidence="1">
    <location>
        <begin position="174"/>
        <end position="193"/>
    </location>
</feature>
<keyword evidence="1" id="KW-0812">Transmembrane</keyword>
<evidence type="ECO:0000313" key="2">
    <source>
        <dbReference type="EMBL" id="MFC3928291.1"/>
    </source>
</evidence>
<evidence type="ECO:0000256" key="1">
    <source>
        <dbReference type="SAM" id="Phobius"/>
    </source>
</evidence>
<organism evidence="2 3">
    <name type="scientific">Streptococcus caprae</name>
    <dbReference type="NCBI Taxonomy" id="1640501"/>
    <lineage>
        <taxon>Bacteria</taxon>
        <taxon>Bacillati</taxon>
        <taxon>Bacillota</taxon>
        <taxon>Bacilli</taxon>
        <taxon>Lactobacillales</taxon>
        <taxon>Streptococcaceae</taxon>
        <taxon>Streptococcus</taxon>
    </lineage>
</organism>
<feature type="transmembrane region" description="Helical" evidence="1">
    <location>
        <begin position="150"/>
        <end position="167"/>
    </location>
</feature>
<keyword evidence="1" id="KW-0472">Membrane</keyword>
<name>A0ABV8CVX6_9STRE</name>
<evidence type="ECO:0000313" key="3">
    <source>
        <dbReference type="Proteomes" id="UP001595807"/>
    </source>
</evidence>
<gene>
    <name evidence="2" type="ORF">ACFORF_06905</name>
</gene>
<feature type="transmembrane region" description="Helical" evidence="1">
    <location>
        <begin position="213"/>
        <end position="233"/>
    </location>
</feature>